<dbReference type="GeneID" id="87887437"/>
<proteinExistence type="predicted"/>
<name>A0AAJ0M7D6_9PEZI</name>
<evidence type="ECO:0000313" key="1">
    <source>
        <dbReference type="EMBL" id="KAK3311659.1"/>
    </source>
</evidence>
<reference evidence="1" key="2">
    <citation type="submission" date="2023-06" db="EMBL/GenBank/DDBJ databases">
        <authorList>
            <consortium name="Lawrence Berkeley National Laboratory"/>
            <person name="Mondo S.J."/>
            <person name="Hensen N."/>
            <person name="Bonometti L."/>
            <person name="Westerberg I."/>
            <person name="Brannstrom I.O."/>
            <person name="Guillou S."/>
            <person name="Cros-Aarteil S."/>
            <person name="Calhoun S."/>
            <person name="Haridas S."/>
            <person name="Kuo A."/>
            <person name="Pangilinan J."/>
            <person name="Riley R."/>
            <person name="Labutti K."/>
            <person name="Andreopoulos B."/>
            <person name="Lipzen A."/>
            <person name="Chen C."/>
            <person name="Yanf M."/>
            <person name="Daum C."/>
            <person name="Ng V."/>
            <person name="Clum A."/>
            <person name="Steindorff A."/>
            <person name="Ohm R."/>
            <person name="Martin F."/>
            <person name="Silar P."/>
            <person name="Natvig D."/>
            <person name="Lalanne C."/>
            <person name="Gautier V."/>
            <person name="Ament-Velasquez S.L."/>
            <person name="Kruys A."/>
            <person name="Hutchinson M.I."/>
            <person name="Powell A.J."/>
            <person name="Barry K."/>
            <person name="Miller A.N."/>
            <person name="Grigoriev I.V."/>
            <person name="Debuchy R."/>
            <person name="Gladieux P."/>
            <person name="Thoren M.H."/>
            <person name="Johannesson H."/>
        </authorList>
    </citation>
    <scope>NUCLEOTIDE SEQUENCE</scope>
    <source>
        <strain evidence="1">CBS 333.67</strain>
    </source>
</reference>
<protein>
    <submittedName>
        <fullName evidence="1">Uncharacterized protein</fullName>
    </submittedName>
</protein>
<comment type="caution">
    <text evidence="1">The sequence shown here is derived from an EMBL/GenBank/DDBJ whole genome shotgun (WGS) entry which is preliminary data.</text>
</comment>
<gene>
    <name evidence="1" type="ORF">B0T15DRAFT_522184</name>
</gene>
<accession>A0AAJ0M7D6</accession>
<organism evidence="1 2">
    <name type="scientific">Chaetomium strumarium</name>
    <dbReference type="NCBI Taxonomy" id="1170767"/>
    <lineage>
        <taxon>Eukaryota</taxon>
        <taxon>Fungi</taxon>
        <taxon>Dikarya</taxon>
        <taxon>Ascomycota</taxon>
        <taxon>Pezizomycotina</taxon>
        <taxon>Sordariomycetes</taxon>
        <taxon>Sordariomycetidae</taxon>
        <taxon>Sordariales</taxon>
        <taxon>Chaetomiaceae</taxon>
        <taxon>Chaetomium</taxon>
    </lineage>
</organism>
<dbReference type="RefSeq" id="XP_062727439.1">
    <property type="nucleotide sequence ID" value="XM_062868608.1"/>
</dbReference>
<sequence length="94" mass="10248">MTSDSVRRGKIPLLGASLEFVDTHNAGYLMAPQRGMSGPIILLFPLWIAKDMYANLQDDVASRKEGLCLEVFRELAARGMKIPDALASLSTKAP</sequence>
<reference evidence="1" key="1">
    <citation type="journal article" date="2023" name="Mol. Phylogenet. Evol.">
        <title>Genome-scale phylogeny and comparative genomics of the fungal order Sordariales.</title>
        <authorList>
            <person name="Hensen N."/>
            <person name="Bonometti L."/>
            <person name="Westerberg I."/>
            <person name="Brannstrom I.O."/>
            <person name="Guillou S."/>
            <person name="Cros-Aarteil S."/>
            <person name="Calhoun S."/>
            <person name="Haridas S."/>
            <person name="Kuo A."/>
            <person name="Mondo S."/>
            <person name="Pangilinan J."/>
            <person name="Riley R."/>
            <person name="LaButti K."/>
            <person name="Andreopoulos B."/>
            <person name="Lipzen A."/>
            <person name="Chen C."/>
            <person name="Yan M."/>
            <person name="Daum C."/>
            <person name="Ng V."/>
            <person name="Clum A."/>
            <person name="Steindorff A."/>
            <person name="Ohm R.A."/>
            <person name="Martin F."/>
            <person name="Silar P."/>
            <person name="Natvig D.O."/>
            <person name="Lalanne C."/>
            <person name="Gautier V."/>
            <person name="Ament-Velasquez S.L."/>
            <person name="Kruys A."/>
            <person name="Hutchinson M.I."/>
            <person name="Powell A.J."/>
            <person name="Barry K."/>
            <person name="Miller A.N."/>
            <person name="Grigoriev I.V."/>
            <person name="Debuchy R."/>
            <person name="Gladieux P."/>
            <person name="Hiltunen Thoren M."/>
            <person name="Johannesson H."/>
        </authorList>
    </citation>
    <scope>NUCLEOTIDE SEQUENCE</scope>
    <source>
        <strain evidence="1">CBS 333.67</strain>
    </source>
</reference>
<evidence type="ECO:0000313" key="2">
    <source>
        <dbReference type="Proteomes" id="UP001273166"/>
    </source>
</evidence>
<keyword evidence="2" id="KW-1185">Reference proteome</keyword>
<dbReference type="AlphaFoldDB" id="A0AAJ0M7D6"/>
<dbReference type="Proteomes" id="UP001273166">
    <property type="component" value="Unassembled WGS sequence"/>
</dbReference>
<dbReference type="EMBL" id="JAUDZG010000001">
    <property type="protein sequence ID" value="KAK3311659.1"/>
    <property type="molecule type" value="Genomic_DNA"/>
</dbReference>